<accession>A0A0N4UC81</accession>
<reference evidence="5" key="1">
    <citation type="submission" date="2017-02" db="UniProtKB">
        <authorList>
            <consortium name="WormBaseParasite"/>
        </authorList>
    </citation>
    <scope>IDENTIFICATION</scope>
</reference>
<organism evidence="3 5">
    <name type="scientific">Dracunculus medinensis</name>
    <name type="common">Guinea worm</name>
    <dbReference type="NCBI Taxonomy" id="318479"/>
    <lineage>
        <taxon>Eukaryota</taxon>
        <taxon>Metazoa</taxon>
        <taxon>Ecdysozoa</taxon>
        <taxon>Nematoda</taxon>
        <taxon>Chromadorea</taxon>
        <taxon>Rhabditida</taxon>
        <taxon>Spirurina</taxon>
        <taxon>Dracunculoidea</taxon>
        <taxon>Dracunculidae</taxon>
        <taxon>Dracunculus</taxon>
    </lineage>
</organism>
<gene>
    <name evidence="2" type="ORF">DME_LOCUS485</name>
</gene>
<evidence type="ECO:0000313" key="2">
    <source>
        <dbReference type="EMBL" id="VDN50512.1"/>
    </source>
</evidence>
<sequence length="125" mass="14452">MYLFALQSALISFLIATSDACKIQFRMTSKADSPFKVQFIVPSISYSSPELEFLTKDQSIIHDIQGEQCDAKKWHIIIWKQEDDDFIPVHDYQTKFEGIGHVSFEVDNTYTPDFTDRFGVFQSNL</sequence>
<dbReference type="STRING" id="318479.A0A0N4UC81"/>
<dbReference type="Proteomes" id="UP000274756">
    <property type="component" value="Unassembled WGS sequence"/>
</dbReference>
<proteinExistence type="predicted"/>
<name>A0A0N4UC81_DRAME</name>
<dbReference type="OrthoDB" id="5786419at2759"/>
<protein>
    <submittedName>
        <fullName evidence="5">But2 domain-containing protein</fullName>
    </submittedName>
</protein>
<evidence type="ECO:0000313" key="4">
    <source>
        <dbReference type="Proteomes" id="UP000274756"/>
    </source>
</evidence>
<evidence type="ECO:0000313" key="5">
    <source>
        <dbReference type="WBParaSite" id="DME_0000486401-mRNA-1"/>
    </source>
</evidence>
<evidence type="ECO:0000256" key="1">
    <source>
        <dbReference type="SAM" id="SignalP"/>
    </source>
</evidence>
<dbReference type="AlphaFoldDB" id="A0A0N4UC81"/>
<keyword evidence="4" id="KW-1185">Reference proteome</keyword>
<keyword evidence="1" id="KW-0732">Signal</keyword>
<reference evidence="2 4" key="2">
    <citation type="submission" date="2018-11" db="EMBL/GenBank/DDBJ databases">
        <authorList>
            <consortium name="Pathogen Informatics"/>
        </authorList>
    </citation>
    <scope>NUCLEOTIDE SEQUENCE [LARGE SCALE GENOMIC DNA]</scope>
</reference>
<feature type="chain" id="PRO_5041039915" evidence="1">
    <location>
        <begin position="21"/>
        <end position="125"/>
    </location>
</feature>
<feature type="signal peptide" evidence="1">
    <location>
        <begin position="1"/>
        <end position="20"/>
    </location>
</feature>
<evidence type="ECO:0000313" key="3">
    <source>
        <dbReference type="Proteomes" id="UP000038040"/>
    </source>
</evidence>
<dbReference type="EMBL" id="UYYG01000004">
    <property type="protein sequence ID" value="VDN50512.1"/>
    <property type="molecule type" value="Genomic_DNA"/>
</dbReference>
<dbReference type="Proteomes" id="UP000038040">
    <property type="component" value="Unplaced"/>
</dbReference>
<dbReference type="WBParaSite" id="DME_0000486401-mRNA-1">
    <property type="protein sequence ID" value="DME_0000486401-mRNA-1"/>
    <property type="gene ID" value="DME_0000486401"/>
</dbReference>